<dbReference type="Proteomes" id="UP000694551">
    <property type="component" value="Unplaced"/>
</dbReference>
<dbReference type="PANTHER" id="PTHR10424">
    <property type="entry name" value="VIRAL ENVELOPE PROTEIN"/>
    <property type="match status" value="1"/>
</dbReference>
<reference evidence="2" key="2">
    <citation type="submission" date="2025-09" db="UniProtKB">
        <authorList>
            <consortium name="Ensembl"/>
        </authorList>
    </citation>
    <scope>IDENTIFICATION</scope>
</reference>
<evidence type="ECO:0000313" key="3">
    <source>
        <dbReference type="Proteomes" id="UP000694551"/>
    </source>
</evidence>
<dbReference type="Ensembl" id="ENSSOCT00000017665.1">
    <property type="protein sequence ID" value="ENSSOCP00000017222.1"/>
    <property type="gene ID" value="ENSSOCG00000012953.1"/>
</dbReference>
<feature type="transmembrane region" description="Helical" evidence="1">
    <location>
        <begin position="556"/>
        <end position="582"/>
    </location>
</feature>
<dbReference type="InterPro" id="IPR018154">
    <property type="entry name" value="TLV/ENV_coat_polyprotein"/>
</dbReference>
<dbReference type="Pfam" id="PF00429">
    <property type="entry name" value="TLV_coat"/>
    <property type="match status" value="1"/>
</dbReference>
<dbReference type="SUPFAM" id="SSF49830">
    <property type="entry name" value="ENV polyprotein, receptor-binding domain"/>
    <property type="match status" value="1"/>
</dbReference>
<keyword evidence="1" id="KW-0812">Transmembrane</keyword>
<evidence type="ECO:0000313" key="2">
    <source>
        <dbReference type="Ensembl" id="ENSSOCP00000017222.1"/>
    </source>
</evidence>
<dbReference type="SUPFAM" id="SSF58069">
    <property type="entry name" value="Virus ectodomain"/>
    <property type="match status" value="1"/>
</dbReference>
<protein>
    <recommendedName>
        <fullName evidence="4">Envelope glycoprotein</fullName>
    </recommendedName>
</protein>
<reference evidence="2" key="1">
    <citation type="submission" date="2025-08" db="UniProtKB">
        <authorList>
            <consortium name="Ensembl"/>
        </authorList>
    </citation>
    <scope>IDENTIFICATION</scope>
</reference>
<proteinExistence type="predicted"/>
<keyword evidence="3" id="KW-1185">Reference proteome</keyword>
<dbReference type="AlphaFoldDB" id="A0A8D0KY47"/>
<dbReference type="InterPro" id="IPR008981">
    <property type="entry name" value="FMuLV_rcpt-bd"/>
</dbReference>
<name>A0A8D0KY47_STROC</name>
<accession>A0A8D0KY47</accession>
<keyword evidence="1" id="KW-1133">Transmembrane helix</keyword>
<keyword evidence="1" id="KW-0472">Membrane</keyword>
<dbReference type="Gene3D" id="1.10.287.210">
    <property type="match status" value="1"/>
</dbReference>
<dbReference type="Gene3D" id="3.90.310.10">
    <property type="entry name" value="ENV polyprotein, receptor-binding domain"/>
    <property type="match status" value="1"/>
</dbReference>
<organism evidence="2 3">
    <name type="scientific">Strix occidentalis caurina</name>
    <name type="common">northern spotted owl</name>
    <dbReference type="NCBI Taxonomy" id="311401"/>
    <lineage>
        <taxon>Eukaryota</taxon>
        <taxon>Metazoa</taxon>
        <taxon>Chordata</taxon>
        <taxon>Craniata</taxon>
        <taxon>Vertebrata</taxon>
        <taxon>Euteleostomi</taxon>
        <taxon>Archelosauria</taxon>
        <taxon>Archosauria</taxon>
        <taxon>Dinosauria</taxon>
        <taxon>Saurischia</taxon>
        <taxon>Theropoda</taxon>
        <taxon>Coelurosauria</taxon>
        <taxon>Aves</taxon>
        <taxon>Neognathae</taxon>
        <taxon>Neoaves</taxon>
        <taxon>Telluraves</taxon>
        <taxon>Strigiformes</taxon>
        <taxon>Strigidae</taxon>
        <taxon>Strix</taxon>
    </lineage>
</organism>
<evidence type="ECO:0008006" key="4">
    <source>
        <dbReference type="Google" id="ProtNLM"/>
    </source>
</evidence>
<feature type="transmembrane region" description="Helical" evidence="1">
    <location>
        <begin position="437"/>
        <end position="461"/>
    </location>
</feature>
<dbReference type="PANTHER" id="PTHR10424:SF82">
    <property type="entry name" value="ENVELOPE GLYCOPROTEIN-RELATED"/>
    <property type="match status" value="1"/>
</dbReference>
<sequence length="615" mass="70185">MKHPAALSNRVGRGGRDVQRWEKILYPTLKGKRLLRNKGQKRVQSILTPKTQSPPYIETMKTFRVLPTFYWIYWTIWITKKWSFHPSRYILSVLLITHMPQAWAGLNHQPHQPFEWTLTIEGGNQKQIQTIITSGAPSFTSPLCTLIPVIPCIQDTGFYICPSSNPGRNYCSYPDHYYCGHWGCETIASDWEPQIKDKFLKSGWVPCPKRNKKRTVARGIQLYESGRDRGSFIQIKKKPVPNDPIQVGPNLILTDELTKRIEEITTTIPKINNRQIPKMNSNLITQIPNENLGDTSLWKLMQASYLVLNKTNPNLTEHCWLCYGINPPFYEAVGVTKKPRRVNGTNPAQCIWGTEKQGITLTQGPERPARWLLPANGTKWVCSTIGVTPCLSLEHFNESSDYCIQVAIVPKIFYHPEEFVFNSQITQEHHLSKREPFTALTVATLMILGGAGVGTGVASLVQQSKEFKALRIAVDEDLLRIEQSITALEKSVRSLSEVVLQNRRGLDLMFLQQGGLYHTGIVRDTMTKLREGLEKRKKEREMQQSWYESWFNYSPWLTTLLSTIAGPLILVILGLTFGPCIFNKILEIVQREHKLLTPASRTNPALLMHMYVCVM</sequence>
<evidence type="ECO:0000256" key="1">
    <source>
        <dbReference type="SAM" id="Phobius"/>
    </source>
</evidence>